<dbReference type="Pfam" id="PF00440">
    <property type="entry name" value="TetR_N"/>
    <property type="match status" value="1"/>
</dbReference>
<keyword evidence="2 4" id="KW-0238">DNA-binding</keyword>
<dbReference type="PANTHER" id="PTHR47506">
    <property type="entry name" value="TRANSCRIPTIONAL REGULATORY PROTEIN"/>
    <property type="match status" value="1"/>
</dbReference>
<dbReference type="PANTHER" id="PTHR47506:SF3">
    <property type="entry name" value="HTH-TYPE TRANSCRIPTIONAL REGULATOR LMRA"/>
    <property type="match status" value="1"/>
</dbReference>
<organism evidence="6 7">
    <name type="scientific">Nocardia tengchongensis</name>
    <dbReference type="NCBI Taxonomy" id="2055889"/>
    <lineage>
        <taxon>Bacteria</taxon>
        <taxon>Bacillati</taxon>
        <taxon>Actinomycetota</taxon>
        <taxon>Actinomycetes</taxon>
        <taxon>Mycobacteriales</taxon>
        <taxon>Nocardiaceae</taxon>
        <taxon>Nocardia</taxon>
    </lineage>
</organism>
<keyword evidence="3" id="KW-0804">Transcription</keyword>
<dbReference type="InterPro" id="IPR054156">
    <property type="entry name" value="YxaF_TetR_C"/>
</dbReference>
<keyword evidence="7" id="KW-1185">Reference proteome</keyword>
<reference evidence="6 7" key="1">
    <citation type="submission" date="2021-04" db="EMBL/GenBank/DDBJ databases">
        <title>Nocardia tengchongensis.</title>
        <authorList>
            <person name="Zhuang k."/>
            <person name="Ran Y."/>
            <person name="Li W."/>
        </authorList>
    </citation>
    <scope>NUCLEOTIDE SEQUENCE [LARGE SCALE GENOMIC DNA]</scope>
    <source>
        <strain evidence="6 7">CFH S0057</strain>
    </source>
</reference>
<sequence length="187" mass="19886">MTRETRKRMIEQAALLFRGRGYGATGIREIAAAAGAHRGVMYHHFPRGKTEVAEEVLAATDATIGAYIESWCTAQEPLSAMRAIIAGAKSMMATGEHPPGSPVAAVTIGAGPEDEALREAAAAVYGRWQRAFRDCLHRNGTPDPEAENLATLLIAGIEGALVLCRAEGNNAPLDRLGAALEPLLQER</sequence>
<accession>A0ABX8CU86</accession>
<feature type="DNA-binding region" description="H-T-H motif" evidence="4">
    <location>
        <begin position="26"/>
        <end position="45"/>
    </location>
</feature>
<keyword evidence="1" id="KW-0805">Transcription regulation</keyword>
<dbReference type="EMBL" id="CP074371">
    <property type="protein sequence ID" value="QVI23478.1"/>
    <property type="molecule type" value="Genomic_DNA"/>
</dbReference>
<evidence type="ECO:0000313" key="6">
    <source>
        <dbReference type="EMBL" id="QVI23478.1"/>
    </source>
</evidence>
<evidence type="ECO:0000256" key="1">
    <source>
        <dbReference type="ARBA" id="ARBA00023015"/>
    </source>
</evidence>
<dbReference type="InterPro" id="IPR009057">
    <property type="entry name" value="Homeodomain-like_sf"/>
</dbReference>
<dbReference type="SUPFAM" id="SSF48498">
    <property type="entry name" value="Tetracyclin repressor-like, C-terminal domain"/>
    <property type="match status" value="1"/>
</dbReference>
<evidence type="ECO:0000256" key="3">
    <source>
        <dbReference type="ARBA" id="ARBA00023163"/>
    </source>
</evidence>
<dbReference type="SUPFAM" id="SSF46689">
    <property type="entry name" value="Homeodomain-like"/>
    <property type="match status" value="1"/>
</dbReference>
<dbReference type="RefSeq" id="WP_213559550.1">
    <property type="nucleotide sequence ID" value="NZ_JBHZDI010000007.1"/>
</dbReference>
<name>A0ABX8CU86_9NOCA</name>
<evidence type="ECO:0000256" key="2">
    <source>
        <dbReference type="ARBA" id="ARBA00023125"/>
    </source>
</evidence>
<dbReference type="Pfam" id="PF21993">
    <property type="entry name" value="TetR_C_13_2"/>
    <property type="match status" value="1"/>
</dbReference>
<gene>
    <name evidence="6" type="ORF">KHQ06_11705</name>
</gene>
<dbReference type="PROSITE" id="PS50977">
    <property type="entry name" value="HTH_TETR_2"/>
    <property type="match status" value="1"/>
</dbReference>
<evidence type="ECO:0000256" key="4">
    <source>
        <dbReference type="PROSITE-ProRule" id="PRU00335"/>
    </source>
</evidence>
<protein>
    <submittedName>
        <fullName evidence="6">TetR/AcrR family transcriptional regulator</fullName>
    </submittedName>
</protein>
<evidence type="ECO:0000313" key="7">
    <source>
        <dbReference type="Proteomes" id="UP000683310"/>
    </source>
</evidence>
<dbReference type="Proteomes" id="UP000683310">
    <property type="component" value="Chromosome"/>
</dbReference>
<dbReference type="InterPro" id="IPR001647">
    <property type="entry name" value="HTH_TetR"/>
</dbReference>
<proteinExistence type="predicted"/>
<dbReference type="InterPro" id="IPR036271">
    <property type="entry name" value="Tet_transcr_reg_TetR-rel_C_sf"/>
</dbReference>
<dbReference type="Gene3D" id="1.10.357.10">
    <property type="entry name" value="Tetracycline Repressor, domain 2"/>
    <property type="match status" value="1"/>
</dbReference>
<evidence type="ECO:0000259" key="5">
    <source>
        <dbReference type="PROSITE" id="PS50977"/>
    </source>
</evidence>
<feature type="domain" description="HTH tetR-type" evidence="5">
    <location>
        <begin position="3"/>
        <end position="63"/>
    </location>
</feature>